<dbReference type="Gene3D" id="2.60.120.620">
    <property type="entry name" value="q2cbj1_9rhob like domain"/>
    <property type="match status" value="1"/>
</dbReference>
<name>A0AAP8MB59_9GAMM</name>
<sequence>MSTDITKNERDIDAVLEQAQTLIAANGPLAAIDYLMQANRAYSSRRLERELVSMRVAGFRQLERPPVSWSAEADNRFDNAPGLPEISASELSADALRSGILGKGGLIVRGLLNNDRADEVREWISKAVYAHDSQADEHTTIPAEDAAWYKRSPEVEGSLVKYDRSVWAVDSPPAAFGLATIYRDLGLREILQEYFGEPAMLSVRKWVMRCVPPNNGGESGWHQDGRFMGQNIRTVNLWLSLTDCGEGAEAPGIDIVADNSRKIYPTGTHNAPFDWTVGQGLVDEIAGHYPVQRPRFAPGDAVFFDHFNLHRTGFGTVDKHHRYAVESWFFAASLAPEAQQPLLF</sequence>
<dbReference type="AlphaFoldDB" id="A0AAP8MB59"/>
<gene>
    <name evidence="1" type="ORF">C0029_18270</name>
</gene>
<reference evidence="1 2" key="1">
    <citation type="submission" date="2018-01" db="EMBL/GenBank/DDBJ databases">
        <title>The draft genome sequence of Halioglobus japonicus S1-36.</title>
        <authorList>
            <person name="Du Z.-J."/>
            <person name="Shi M.-J."/>
        </authorList>
    </citation>
    <scope>NUCLEOTIDE SEQUENCE [LARGE SCALE GENOMIC DNA]</scope>
    <source>
        <strain evidence="1 2">S1-36</strain>
    </source>
</reference>
<evidence type="ECO:0000313" key="1">
    <source>
        <dbReference type="EMBL" id="PLW84566.1"/>
    </source>
</evidence>
<protein>
    <recommendedName>
        <fullName evidence="3">Phytanoyl-CoA dioxygenase</fullName>
    </recommendedName>
</protein>
<accession>A0AAP8MB59</accession>
<dbReference type="SUPFAM" id="SSF51197">
    <property type="entry name" value="Clavaminate synthase-like"/>
    <property type="match status" value="1"/>
</dbReference>
<organism evidence="1 2">
    <name type="scientific">Halioglobus japonicus</name>
    <dbReference type="NCBI Taxonomy" id="930805"/>
    <lineage>
        <taxon>Bacteria</taxon>
        <taxon>Pseudomonadati</taxon>
        <taxon>Pseudomonadota</taxon>
        <taxon>Gammaproteobacteria</taxon>
        <taxon>Cellvibrionales</taxon>
        <taxon>Halieaceae</taxon>
        <taxon>Halioglobus</taxon>
    </lineage>
</organism>
<proteinExistence type="predicted"/>
<evidence type="ECO:0008006" key="3">
    <source>
        <dbReference type="Google" id="ProtNLM"/>
    </source>
</evidence>
<keyword evidence="2" id="KW-1185">Reference proteome</keyword>
<dbReference type="InterPro" id="IPR008775">
    <property type="entry name" value="Phytyl_CoA_dOase-like"/>
</dbReference>
<dbReference type="EMBL" id="PKUR01000007">
    <property type="protein sequence ID" value="PLW84566.1"/>
    <property type="molecule type" value="Genomic_DNA"/>
</dbReference>
<evidence type="ECO:0000313" key="2">
    <source>
        <dbReference type="Proteomes" id="UP000235162"/>
    </source>
</evidence>
<comment type="caution">
    <text evidence="1">The sequence shown here is derived from an EMBL/GenBank/DDBJ whole genome shotgun (WGS) entry which is preliminary data.</text>
</comment>
<dbReference type="GO" id="GO:0016706">
    <property type="term" value="F:2-oxoglutarate-dependent dioxygenase activity"/>
    <property type="evidence" value="ECO:0007669"/>
    <property type="project" value="UniProtKB-ARBA"/>
</dbReference>
<dbReference type="Proteomes" id="UP000235162">
    <property type="component" value="Unassembled WGS sequence"/>
</dbReference>
<dbReference type="Pfam" id="PF05721">
    <property type="entry name" value="PhyH"/>
    <property type="match status" value="1"/>
</dbReference>